<dbReference type="Pfam" id="PF07927">
    <property type="entry name" value="HicA_toxin"/>
    <property type="match status" value="1"/>
</dbReference>
<dbReference type="Proteomes" id="UP001549076">
    <property type="component" value="Unassembled WGS sequence"/>
</dbReference>
<comment type="caution">
    <text evidence="1">The sequence shown here is derived from an EMBL/GenBank/DDBJ whole genome shotgun (WGS) entry which is preliminary data.</text>
</comment>
<name>A0ABV2N791_9HYPH</name>
<gene>
    <name evidence="1" type="ORF">ABID37_004934</name>
</gene>
<keyword evidence="2" id="KW-1185">Reference proteome</keyword>
<proteinExistence type="predicted"/>
<dbReference type="EMBL" id="JBEPML010000028">
    <property type="protein sequence ID" value="MET3794694.1"/>
    <property type="molecule type" value="Genomic_DNA"/>
</dbReference>
<accession>A0ABV2N791</accession>
<evidence type="ECO:0000313" key="1">
    <source>
        <dbReference type="EMBL" id="MET3794694.1"/>
    </source>
</evidence>
<evidence type="ECO:0008006" key="3">
    <source>
        <dbReference type="Google" id="ProtNLM"/>
    </source>
</evidence>
<organism evidence="1 2">
    <name type="scientific">Aquamicrobium terrae</name>
    <dbReference type="NCBI Taxonomy" id="1324945"/>
    <lineage>
        <taxon>Bacteria</taxon>
        <taxon>Pseudomonadati</taxon>
        <taxon>Pseudomonadota</taxon>
        <taxon>Alphaproteobacteria</taxon>
        <taxon>Hyphomicrobiales</taxon>
        <taxon>Phyllobacteriaceae</taxon>
        <taxon>Aquamicrobium</taxon>
    </lineage>
</organism>
<dbReference type="InterPro" id="IPR012933">
    <property type="entry name" value="HicA_mRNA_interferase"/>
</dbReference>
<reference evidence="1 2" key="1">
    <citation type="submission" date="2024-06" db="EMBL/GenBank/DDBJ databases">
        <title>Genomic Encyclopedia of Type Strains, Phase IV (KMG-IV): sequencing the most valuable type-strain genomes for metagenomic binning, comparative biology and taxonomic classification.</title>
        <authorList>
            <person name="Goeker M."/>
        </authorList>
    </citation>
    <scope>NUCLEOTIDE SEQUENCE [LARGE SCALE GENOMIC DNA]</scope>
    <source>
        <strain evidence="1 2">DSM 27865</strain>
    </source>
</reference>
<protein>
    <recommendedName>
        <fullName evidence="3">Type II toxin-antitoxin system HicA family toxin</fullName>
    </recommendedName>
</protein>
<dbReference type="RefSeq" id="WP_354199610.1">
    <property type="nucleotide sequence ID" value="NZ_JBEPML010000028.1"/>
</dbReference>
<evidence type="ECO:0000313" key="2">
    <source>
        <dbReference type="Proteomes" id="UP001549076"/>
    </source>
</evidence>
<sequence length="141" mass="15909">MTDDWPDPVPVTEAEIEVFERWFGDLFDELFGPDTGPPIPGPRSTLKTVLKNDTEYSMKKRHRATLELIFARPVNGSIRWAHIEALFVALGAEVSEREGSRVGVFLFGEVRVFHRPHPSPDTDKGAVASIRKWLDEHGVKS</sequence>